<protein>
    <recommendedName>
        <fullName evidence="2">AB hydrolase-1 domain-containing protein</fullName>
    </recommendedName>
</protein>
<dbReference type="RefSeq" id="WP_344086045.1">
    <property type="nucleotide sequence ID" value="NZ_BAAAHB010000005.1"/>
</dbReference>
<keyword evidence="4" id="KW-1185">Reference proteome</keyword>
<dbReference type="InterPro" id="IPR050471">
    <property type="entry name" value="AB_hydrolase"/>
</dbReference>
<reference evidence="3 4" key="1">
    <citation type="journal article" date="2019" name="Int. J. Syst. Evol. Microbiol.">
        <title>The Global Catalogue of Microorganisms (GCM) 10K type strain sequencing project: providing services to taxonomists for standard genome sequencing and annotation.</title>
        <authorList>
            <consortium name="The Broad Institute Genomics Platform"/>
            <consortium name="The Broad Institute Genome Sequencing Center for Infectious Disease"/>
            <person name="Wu L."/>
            <person name="Ma J."/>
        </authorList>
    </citation>
    <scope>NUCLEOTIDE SEQUENCE [LARGE SCALE GENOMIC DNA]</scope>
    <source>
        <strain evidence="3 4">JCM 10649</strain>
    </source>
</reference>
<dbReference type="Proteomes" id="UP001499895">
    <property type="component" value="Unassembled WGS sequence"/>
</dbReference>
<dbReference type="Pfam" id="PF00561">
    <property type="entry name" value="Abhydrolase_1"/>
    <property type="match status" value="1"/>
</dbReference>
<dbReference type="Gene3D" id="3.40.50.1820">
    <property type="entry name" value="alpha/beta hydrolase"/>
    <property type="match status" value="1"/>
</dbReference>
<dbReference type="SUPFAM" id="SSF53474">
    <property type="entry name" value="alpha/beta-Hydrolases"/>
    <property type="match status" value="1"/>
</dbReference>
<evidence type="ECO:0000256" key="1">
    <source>
        <dbReference type="SAM" id="MobiDB-lite"/>
    </source>
</evidence>
<dbReference type="PANTHER" id="PTHR43433">
    <property type="entry name" value="HYDROLASE, ALPHA/BETA FOLD FAMILY PROTEIN"/>
    <property type="match status" value="1"/>
</dbReference>
<sequence>MADAHAGPGAARPAAGRPPERGPAPCARELTVRTDDGVTLHVEIDEAPGPVPTVLFVNGLNTALWYWQQQREHLTGLARLAFFDHRGHGRSGPATVSGATVARLARDLAAVIETVAPRGPVVLVGHSVGGMAITALAAQRPELFGPRVVGAALIDTLPGRLADVTPLPKAPARAAARLLWRAPAVRAGLATVAFRHRRTSAVPGAPGGHLLQRLARFTGAFPSSAMFALLADVVVCDYYVALGVYASVATTVIAGEDDPFFPVRHKQRVAGLIPGARLVTVPRGGHVSHLHAPQAVNAALRDLAGLASASPRSGP</sequence>
<name>A0ABN0ZIK3_9ACTN</name>
<feature type="region of interest" description="Disordered" evidence="1">
    <location>
        <begin position="1"/>
        <end position="25"/>
    </location>
</feature>
<evidence type="ECO:0000313" key="3">
    <source>
        <dbReference type="EMBL" id="GAA0448944.1"/>
    </source>
</evidence>
<dbReference type="EMBL" id="BAAAHB010000005">
    <property type="protein sequence ID" value="GAA0448944.1"/>
    <property type="molecule type" value="Genomic_DNA"/>
</dbReference>
<evidence type="ECO:0000259" key="2">
    <source>
        <dbReference type="Pfam" id="PF00561"/>
    </source>
</evidence>
<dbReference type="InterPro" id="IPR029058">
    <property type="entry name" value="AB_hydrolase_fold"/>
</dbReference>
<dbReference type="PANTHER" id="PTHR43433:SF1">
    <property type="entry name" value="BLL5160 PROTEIN"/>
    <property type="match status" value="1"/>
</dbReference>
<comment type="caution">
    <text evidence="3">The sequence shown here is derived from an EMBL/GenBank/DDBJ whole genome shotgun (WGS) entry which is preliminary data.</text>
</comment>
<feature type="domain" description="AB hydrolase-1" evidence="2">
    <location>
        <begin position="52"/>
        <end position="291"/>
    </location>
</feature>
<evidence type="ECO:0000313" key="4">
    <source>
        <dbReference type="Proteomes" id="UP001499895"/>
    </source>
</evidence>
<dbReference type="InterPro" id="IPR000073">
    <property type="entry name" value="AB_hydrolase_1"/>
</dbReference>
<accession>A0ABN0ZIK3</accession>
<proteinExistence type="predicted"/>
<organism evidence="3 4">
    <name type="scientific">Streptomyces stramineus</name>
    <dbReference type="NCBI Taxonomy" id="173861"/>
    <lineage>
        <taxon>Bacteria</taxon>
        <taxon>Bacillati</taxon>
        <taxon>Actinomycetota</taxon>
        <taxon>Actinomycetes</taxon>
        <taxon>Kitasatosporales</taxon>
        <taxon>Streptomycetaceae</taxon>
        <taxon>Streptomyces</taxon>
    </lineage>
</organism>
<gene>
    <name evidence="3" type="ORF">GCM10009544_09690</name>
</gene>